<name>A0A8T0DZ61_ARGBR</name>
<evidence type="ECO:0000256" key="19">
    <source>
        <dbReference type="ARBA" id="ARBA00033291"/>
    </source>
</evidence>
<dbReference type="Proteomes" id="UP000807504">
    <property type="component" value="Unassembled WGS sequence"/>
</dbReference>
<evidence type="ECO:0000256" key="3">
    <source>
        <dbReference type="ARBA" id="ARBA00004922"/>
    </source>
</evidence>
<dbReference type="Pfam" id="PF13896">
    <property type="entry name" value="Glyco_transf_49"/>
    <property type="match status" value="1"/>
</dbReference>
<evidence type="ECO:0000256" key="17">
    <source>
        <dbReference type="ARBA" id="ARBA00032175"/>
    </source>
</evidence>
<keyword evidence="15" id="KW-0464">Manganese</keyword>
<comment type="cofactor">
    <cofactor evidence="1">
        <name>Mn(2+)</name>
        <dbReference type="ChEBI" id="CHEBI:29035"/>
    </cofactor>
</comment>
<keyword evidence="13" id="KW-0472">Membrane</keyword>
<evidence type="ECO:0000256" key="1">
    <source>
        <dbReference type="ARBA" id="ARBA00001936"/>
    </source>
</evidence>
<organism evidence="21 22">
    <name type="scientific">Argiope bruennichi</name>
    <name type="common">Wasp spider</name>
    <name type="synonym">Aranea bruennichi</name>
    <dbReference type="NCBI Taxonomy" id="94029"/>
    <lineage>
        <taxon>Eukaryota</taxon>
        <taxon>Metazoa</taxon>
        <taxon>Ecdysozoa</taxon>
        <taxon>Arthropoda</taxon>
        <taxon>Chelicerata</taxon>
        <taxon>Arachnida</taxon>
        <taxon>Araneae</taxon>
        <taxon>Araneomorphae</taxon>
        <taxon>Entelegynae</taxon>
        <taxon>Araneoidea</taxon>
        <taxon>Araneidae</taxon>
        <taxon>Argiope</taxon>
    </lineage>
</organism>
<keyword evidence="22" id="KW-1185">Reference proteome</keyword>
<evidence type="ECO:0000256" key="20">
    <source>
        <dbReference type="ARBA" id="ARBA00047852"/>
    </source>
</evidence>
<evidence type="ECO:0000256" key="8">
    <source>
        <dbReference type="ARBA" id="ARBA00022692"/>
    </source>
</evidence>
<evidence type="ECO:0000256" key="4">
    <source>
        <dbReference type="ARBA" id="ARBA00008539"/>
    </source>
</evidence>
<evidence type="ECO:0000256" key="7">
    <source>
        <dbReference type="ARBA" id="ARBA00022679"/>
    </source>
</evidence>
<evidence type="ECO:0000256" key="11">
    <source>
        <dbReference type="ARBA" id="ARBA00022989"/>
    </source>
</evidence>
<comment type="caution">
    <text evidence="21">The sequence shown here is derived from an EMBL/GenBank/DDBJ whole genome shotgun (WGS) entry which is preliminary data.</text>
</comment>
<keyword evidence="8" id="KW-0812">Transmembrane</keyword>
<evidence type="ECO:0000256" key="12">
    <source>
        <dbReference type="ARBA" id="ARBA00023034"/>
    </source>
</evidence>
<keyword evidence="7" id="KW-0808">Transferase</keyword>
<evidence type="ECO:0000256" key="13">
    <source>
        <dbReference type="ARBA" id="ARBA00023136"/>
    </source>
</evidence>
<protein>
    <recommendedName>
        <fullName evidence="5">Beta-1,4-glucuronyltransferase 1</fullName>
    </recommendedName>
    <alternativeName>
        <fullName evidence="16">I-beta-1,3-N-acetylglucosaminyltransferase</fullName>
    </alternativeName>
    <alternativeName>
        <fullName evidence="19">N-acetyllactosaminide beta-1,3-N-acetylglucosaminyltransferase</fullName>
    </alternativeName>
    <alternativeName>
        <fullName evidence="17">Poly-N-acetyllactosamine extension enzyme</fullName>
    </alternativeName>
    <alternativeName>
        <fullName evidence="18">UDP-GlcNAc:betaGal beta-1,3-N-acetylglucosaminyltransferase 1</fullName>
    </alternativeName>
</protein>
<comment type="subcellular location">
    <subcellularLocation>
        <location evidence="2">Golgi apparatus membrane</location>
        <topology evidence="2">Single-pass type II membrane protein</topology>
    </subcellularLocation>
</comment>
<keyword evidence="11" id="KW-1133">Transmembrane helix</keyword>
<dbReference type="GO" id="GO:0046872">
    <property type="term" value="F:metal ion binding"/>
    <property type="evidence" value="ECO:0007669"/>
    <property type="project" value="UniProtKB-KW"/>
</dbReference>
<keyword evidence="9" id="KW-0479">Metal-binding</keyword>
<comment type="similarity">
    <text evidence="4">Belongs to the glycosyltransferase 49 family.</text>
</comment>
<evidence type="ECO:0000256" key="9">
    <source>
        <dbReference type="ARBA" id="ARBA00022723"/>
    </source>
</evidence>
<keyword evidence="10" id="KW-0735">Signal-anchor</keyword>
<dbReference type="EMBL" id="JABXBU010002231">
    <property type="protein sequence ID" value="KAF8763239.1"/>
    <property type="molecule type" value="Genomic_DNA"/>
</dbReference>
<evidence type="ECO:0000256" key="14">
    <source>
        <dbReference type="ARBA" id="ARBA00023180"/>
    </source>
</evidence>
<reference evidence="21" key="1">
    <citation type="journal article" date="2020" name="bioRxiv">
        <title>Chromosome-level reference genome of the European wasp spider Argiope bruennichi: a resource for studies on range expansion and evolutionary adaptation.</title>
        <authorList>
            <person name="Sheffer M.M."/>
            <person name="Hoppe A."/>
            <person name="Krehenwinkel H."/>
            <person name="Uhl G."/>
            <person name="Kuss A.W."/>
            <person name="Jensen L."/>
            <person name="Jensen C."/>
            <person name="Gillespie R.G."/>
            <person name="Hoff K.J."/>
            <person name="Prost S."/>
        </authorList>
    </citation>
    <scope>NUCLEOTIDE SEQUENCE</scope>
</reference>
<comment type="pathway">
    <text evidence="3">Protein modification; protein glycosylation.</text>
</comment>
<sequence>MTNMTALWRRVVILLVVVIAILQVIHMTLLSRLEARKNGSLRSGDKSDWQSQQEYQEAQLKKDMTRMLETIKQSSVLDSSGEYRIINFVMRAENLGVKNNVRQDLSLVTQSTIKHLVHLESILGRWHGPVSVAIFSLTQDIPLAIDAILNIRRCIPAARSNTSFHLVYPLNSPYNKAPSPQPLVLDPCETIKDRIQSFQISDNYAHGVPYPNNLLRNVGRRNALTDFVFVIDIDMVPNDNLYSDFIDFAVVNKLFIDSHKDDKTVYVVPAFEVKEGVEVPRDKTGLLQLLELMEARPFYFELCWKCQKHTDYETWQKEPPTPKLNVIFEVLWRDPWEPFYIGRNVAPFYDERFRQYGFNRLSQVCELHVSGYKFSVLNNAFIVHRGLKTPNSFHKDKETDQEKNRQLFRQFKFELKEKIRAVIESVFRNKKRGEYL</sequence>
<evidence type="ECO:0000256" key="2">
    <source>
        <dbReference type="ARBA" id="ARBA00004323"/>
    </source>
</evidence>
<evidence type="ECO:0000256" key="10">
    <source>
        <dbReference type="ARBA" id="ARBA00022968"/>
    </source>
</evidence>
<evidence type="ECO:0000313" key="21">
    <source>
        <dbReference type="EMBL" id="KAF8763239.1"/>
    </source>
</evidence>
<evidence type="ECO:0000256" key="18">
    <source>
        <dbReference type="ARBA" id="ARBA00032181"/>
    </source>
</evidence>
<evidence type="ECO:0000256" key="15">
    <source>
        <dbReference type="ARBA" id="ARBA00023211"/>
    </source>
</evidence>
<dbReference type="InterPro" id="IPR043189">
    <property type="entry name" value="B4GAT1"/>
</dbReference>
<evidence type="ECO:0000313" key="22">
    <source>
        <dbReference type="Proteomes" id="UP000807504"/>
    </source>
</evidence>
<comment type="catalytic activity">
    <reaction evidence="20">
        <text>3-O-[beta-D-Xyl-(1-&gt;4)-Rib-ol-P-Rib-ol-P-3-beta-D-GalNAc-(1-&gt;3)-beta-D-GlcNAc-(1-&gt;4)-(O-6-P-alpha-D-Man)]-Thr-[protein] + UDP-alpha-D-glucuronate = 3-O-[beta-D-GlcA-(1-&gt;3)-beta-D-Xyl-(1-&gt;4)-Rib-ol-P-Rib-ol-P-3-beta-D-GalNAc-(1-&gt;3)-beta-D-GlcNAc-(1-&gt;4)-(O-6-P-alpha-D-Man)]-Thr-[protein] + UDP + H(+)</text>
        <dbReference type="Rhea" id="RHEA:46860"/>
        <dbReference type="Rhea" id="RHEA-COMP:15023"/>
        <dbReference type="Rhea" id="RHEA-COMP:17482"/>
        <dbReference type="ChEBI" id="CHEBI:15378"/>
        <dbReference type="ChEBI" id="CHEBI:58052"/>
        <dbReference type="ChEBI" id="CHEBI:58223"/>
        <dbReference type="ChEBI" id="CHEBI:142405"/>
        <dbReference type="ChEBI" id="CHEBI:177336"/>
    </reaction>
</comment>
<evidence type="ECO:0000256" key="6">
    <source>
        <dbReference type="ARBA" id="ARBA00022676"/>
    </source>
</evidence>
<dbReference type="PANTHER" id="PTHR46420">
    <property type="entry name" value="BETA-1,4-GLUCURONYLTRANSFERASE 1"/>
    <property type="match status" value="1"/>
</dbReference>
<evidence type="ECO:0000256" key="16">
    <source>
        <dbReference type="ARBA" id="ARBA00030723"/>
    </source>
</evidence>
<accession>A0A8T0DZ61</accession>
<dbReference type="PANTHER" id="PTHR46420:SF1">
    <property type="entry name" value="BETA-1,4-GLUCURONYLTRANSFERASE 1"/>
    <property type="match status" value="1"/>
</dbReference>
<evidence type="ECO:0000256" key="5">
    <source>
        <dbReference type="ARBA" id="ARBA00017962"/>
    </source>
</evidence>
<dbReference type="AlphaFoldDB" id="A0A8T0DZ61"/>
<gene>
    <name evidence="21" type="ORF">HNY73_021441</name>
</gene>
<dbReference type="GO" id="GO:0000139">
    <property type="term" value="C:Golgi membrane"/>
    <property type="evidence" value="ECO:0007669"/>
    <property type="project" value="UniProtKB-SubCell"/>
</dbReference>
<dbReference type="GO" id="GO:0015020">
    <property type="term" value="F:glucuronosyltransferase activity"/>
    <property type="evidence" value="ECO:0007669"/>
    <property type="project" value="InterPro"/>
</dbReference>
<dbReference type="GO" id="GO:0035269">
    <property type="term" value="P:protein O-linked glycosylation via mannose"/>
    <property type="evidence" value="ECO:0007669"/>
    <property type="project" value="TreeGrafter"/>
</dbReference>
<keyword evidence="14" id="KW-0325">Glycoprotein</keyword>
<keyword evidence="12" id="KW-0333">Golgi apparatus</keyword>
<keyword evidence="6" id="KW-0328">Glycosyltransferase</keyword>
<reference evidence="21" key="2">
    <citation type="submission" date="2020-06" db="EMBL/GenBank/DDBJ databases">
        <authorList>
            <person name="Sheffer M."/>
        </authorList>
    </citation>
    <scope>NUCLEOTIDE SEQUENCE</scope>
</reference>
<proteinExistence type="inferred from homology"/>